<evidence type="ECO:0000313" key="11">
    <source>
        <dbReference type="Proteomes" id="UP000694421"/>
    </source>
</evidence>
<dbReference type="PROSITE" id="PS00061">
    <property type="entry name" value="ADH_SHORT"/>
    <property type="match status" value="1"/>
</dbReference>
<keyword evidence="9" id="KW-1133">Transmembrane helix</keyword>
<dbReference type="Proteomes" id="UP000694421">
    <property type="component" value="Unplaced"/>
</dbReference>
<dbReference type="GO" id="GO:0033017">
    <property type="term" value="C:sarcoplasmic reticulum membrane"/>
    <property type="evidence" value="ECO:0007669"/>
    <property type="project" value="Ensembl"/>
</dbReference>
<protein>
    <recommendedName>
        <fullName evidence="6">Dehydrogenase/reductase SDR family member 7C</fullName>
    </recommendedName>
    <alternativeName>
        <fullName evidence="7">Short-chain dehydrogenase/reductase family 32C member 2</fullName>
    </alternativeName>
</protein>
<evidence type="ECO:0000256" key="8">
    <source>
        <dbReference type="RuleBase" id="RU000363"/>
    </source>
</evidence>
<dbReference type="Gene3D" id="3.40.50.720">
    <property type="entry name" value="NAD(P)-binding Rossmann-like Domain"/>
    <property type="match status" value="1"/>
</dbReference>
<dbReference type="GO" id="GO:0046323">
    <property type="term" value="P:D-glucose import"/>
    <property type="evidence" value="ECO:0007669"/>
    <property type="project" value="Ensembl"/>
</dbReference>
<reference evidence="10" key="1">
    <citation type="submission" date="2025-08" db="UniProtKB">
        <authorList>
            <consortium name="Ensembl"/>
        </authorList>
    </citation>
    <scope>IDENTIFICATION</scope>
</reference>
<dbReference type="PRINTS" id="PR00080">
    <property type="entry name" value="SDRFAMILY"/>
</dbReference>
<dbReference type="Ensembl" id="ENSSMRT00000035179.1">
    <property type="protein sequence ID" value="ENSSMRP00000030151.1"/>
    <property type="gene ID" value="ENSSMRG00000023127.1"/>
</dbReference>
<dbReference type="InterPro" id="IPR002347">
    <property type="entry name" value="SDR_fam"/>
</dbReference>
<dbReference type="InterPro" id="IPR052148">
    <property type="entry name" value="SDR_family_member_7C"/>
</dbReference>
<sequence length="317" mass="34826">MGIMAVLILPLLVVVISGVLYIYRTVTQLMSKSVVRSKVVVITDALSGVGKECSRVFHAGGARLVLCGKHLEKLETLYDALNSVADPSATFTPKLVLLDLSDVNCIQDVAKEILDCYGCVDILINNASTKVKGTVQNISLEIDKKIMDANYFGPITLTKALLPNMLSRRTGQIILVNNIQGKLGVPFRAAYAASKHAALGFFDCLRAELQEFGVCVSTVAPSFIHSYDTQPLPEPHPQPNKVESSVWKYLSRKLAYGVRPAEVAEEILRTVNRKKQEVFLANPIAKAAVYIRTFFPELFFAVVAAGVKEKQKIEDEK</sequence>
<evidence type="ECO:0000256" key="1">
    <source>
        <dbReference type="ARBA" id="ARBA00006484"/>
    </source>
</evidence>
<dbReference type="PANTHER" id="PTHR44668:SF2">
    <property type="entry name" value="DEHYDROGENASE_REDUCTASE SDR FAMILY MEMBER 7C"/>
    <property type="match status" value="1"/>
</dbReference>
<evidence type="ECO:0000256" key="6">
    <source>
        <dbReference type="ARBA" id="ARBA00040420"/>
    </source>
</evidence>
<dbReference type="PANTHER" id="PTHR44668">
    <property type="match status" value="1"/>
</dbReference>
<name>A0A8D0KPJ2_SALMN</name>
<dbReference type="AlphaFoldDB" id="A0A8D0KPJ2"/>
<evidence type="ECO:0000313" key="10">
    <source>
        <dbReference type="Ensembl" id="ENSSMRP00000030151.1"/>
    </source>
</evidence>
<dbReference type="FunFam" id="3.40.50.720:FF:000122">
    <property type="entry name" value="Dehydrogenase/reductase SDR family member 7B"/>
    <property type="match status" value="1"/>
</dbReference>
<organism evidence="10 11">
    <name type="scientific">Salvator merianae</name>
    <name type="common">Argentine black and white tegu</name>
    <name type="synonym">Tupinambis merianae</name>
    <dbReference type="NCBI Taxonomy" id="96440"/>
    <lineage>
        <taxon>Eukaryota</taxon>
        <taxon>Metazoa</taxon>
        <taxon>Chordata</taxon>
        <taxon>Craniata</taxon>
        <taxon>Vertebrata</taxon>
        <taxon>Euteleostomi</taxon>
        <taxon>Lepidosauria</taxon>
        <taxon>Squamata</taxon>
        <taxon>Bifurcata</taxon>
        <taxon>Unidentata</taxon>
        <taxon>Episquamata</taxon>
        <taxon>Laterata</taxon>
        <taxon>Teiioidea</taxon>
        <taxon>Teiidae</taxon>
        <taxon>Salvator</taxon>
    </lineage>
</organism>
<keyword evidence="2" id="KW-0732">Signal</keyword>
<evidence type="ECO:0000256" key="9">
    <source>
        <dbReference type="SAM" id="Phobius"/>
    </source>
</evidence>
<evidence type="ECO:0000256" key="4">
    <source>
        <dbReference type="ARBA" id="ARBA00023002"/>
    </source>
</evidence>
<reference evidence="10" key="2">
    <citation type="submission" date="2025-09" db="UniProtKB">
        <authorList>
            <consortium name="Ensembl"/>
        </authorList>
    </citation>
    <scope>IDENTIFICATION</scope>
</reference>
<keyword evidence="11" id="KW-1185">Reference proteome</keyword>
<proteinExistence type="inferred from homology"/>
<dbReference type="GO" id="GO:0006874">
    <property type="term" value="P:intracellular calcium ion homeostasis"/>
    <property type="evidence" value="ECO:0007669"/>
    <property type="project" value="Ensembl"/>
</dbReference>
<dbReference type="InterPro" id="IPR020904">
    <property type="entry name" value="Sc_DH/Rdtase_CS"/>
</dbReference>
<evidence type="ECO:0000256" key="5">
    <source>
        <dbReference type="ARBA" id="ARBA00023027"/>
    </source>
</evidence>
<keyword evidence="9" id="KW-0812">Transmembrane</keyword>
<dbReference type="InterPro" id="IPR036291">
    <property type="entry name" value="NAD(P)-bd_dom_sf"/>
</dbReference>
<dbReference type="GO" id="GO:0010880">
    <property type="term" value="P:regulation of release of sequestered calcium ion into cytosol by sarcoplasmic reticulum"/>
    <property type="evidence" value="ECO:0007669"/>
    <property type="project" value="Ensembl"/>
</dbReference>
<dbReference type="Pfam" id="PF00106">
    <property type="entry name" value="adh_short"/>
    <property type="match status" value="1"/>
</dbReference>
<keyword evidence="3" id="KW-0521">NADP</keyword>
<keyword evidence="5" id="KW-0520">NAD</keyword>
<dbReference type="OMA" id="NIMDVNY"/>
<evidence type="ECO:0000256" key="2">
    <source>
        <dbReference type="ARBA" id="ARBA00022729"/>
    </source>
</evidence>
<evidence type="ECO:0000256" key="3">
    <source>
        <dbReference type="ARBA" id="ARBA00022857"/>
    </source>
</evidence>
<comment type="similarity">
    <text evidence="1 8">Belongs to the short-chain dehydrogenases/reductases (SDR) family.</text>
</comment>
<dbReference type="PRINTS" id="PR00081">
    <property type="entry name" value="GDHRDH"/>
</dbReference>
<accession>A0A8D0KPJ2</accession>
<dbReference type="GeneTree" id="ENSGT00940000157100"/>
<keyword evidence="9" id="KW-0472">Membrane</keyword>
<dbReference type="GO" id="GO:0014801">
    <property type="term" value="C:longitudinal sarcoplasmic reticulum"/>
    <property type="evidence" value="ECO:0007669"/>
    <property type="project" value="Ensembl"/>
</dbReference>
<keyword evidence="4" id="KW-0560">Oxidoreductase</keyword>
<dbReference type="GO" id="GO:0004745">
    <property type="term" value="F:all-trans-retinol dehydrogenase (NAD+) activity"/>
    <property type="evidence" value="ECO:0007669"/>
    <property type="project" value="Ensembl"/>
</dbReference>
<feature type="transmembrane region" description="Helical" evidence="9">
    <location>
        <begin position="6"/>
        <end position="23"/>
    </location>
</feature>
<evidence type="ECO:0000256" key="7">
    <source>
        <dbReference type="ARBA" id="ARBA00043011"/>
    </source>
</evidence>
<dbReference type="SUPFAM" id="SSF51735">
    <property type="entry name" value="NAD(P)-binding Rossmann-fold domains"/>
    <property type="match status" value="1"/>
</dbReference>